<dbReference type="InterPro" id="IPR036250">
    <property type="entry name" value="AcylCo_DH-like_C"/>
</dbReference>
<keyword evidence="3" id="KW-0285">Flavoprotein</keyword>
<dbReference type="InterPro" id="IPR009100">
    <property type="entry name" value="AcylCoA_DH/oxidase_NM_dom_sf"/>
</dbReference>
<protein>
    <submittedName>
        <fullName evidence="8">Acyl-CoA dehydrogenase</fullName>
    </submittedName>
    <submittedName>
        <fullName evidence="9">Acyl-CoA/acyl-ACP dehydrogenase</fullName>
    </submittedName>
</protein>
<keyword evidence="4" id="KW-0274">FAD</keyword>
<dbReference type="InterPro" id="IPR013786">
    <property type="entry name" value="AcylCoA_DH/ox_N"/>
</dbReference>
<dbReference type="EMBL" id="CP067140">
    <property type="protein sequence ID" value="WCR01536.1"/>
    <property type="molecule type" value="Genomic_DNA"/>
</dbReference>
<dbReference type="PANTHER" id="PTHR43884:SF20">
    <property type="entry name" value="ACYL-COA DEHYDROGENASE FADE28"/>
    <property type="match status" value="1"/>
</dbReference>
<comment type="cofactor">
    <cofactor evidence="1">
        <name>FAD</name>
        <dbReference type="ChEBI" id="CHEBI:57692"/>
    </cofactor>
</comment>
<dbReference type="Proteomes" id="UP000186216">
    <property type="component" value="Unassembled WGS sequence"/>
</dbReference>
<dbReference type="InterPro" id="IPR037069">
    <property type="entry name" value="AcylCoA_DH/ox_N_sf"/>
</dbReference>
<dbReference type="RefSeq" id="WP_076527042.1">
    <property type="nucleotide sequence ID" value="NZ_CP067140.1"/>
</dbReference>
<evidence type="ECO:0000313" key="11">
    <source>
        <dbReference type="Proteomes" id="UP001215549"/>
    </source>
</evidence>
<evidence type="ECO:0000256" key="2">
    <source>
        <dbReference type="ARBA" id="ARBA00009347"/>
    </source>
</evidence>
<feature type="domain" description="Acyl-CoA dehydrogenase/oxidase N-terminal" evidence="7">
    <location>
        <begin position="13"/>
        <end position="84"/>
    </location>
</feature>
<dbReference type="SUPFAM" id="SSF47203">
    <property type="entry name" value="Acyl-CoA dehydrogenase C-terminal domain-like"/>
    <property type="match status" value="1"/>
</dbReference>
<name>A0AA46A6J7_9RHOB</name>
<feature type="domain" description="Acyl-CoA dehydrogenase/oxidase C-terminal" evidence="6">
    <location>
        <begin position="203"/>
        <end position="343"/>
    </location>
</feature>
<organism evidence="8 10">
    <name type="scientific">Paracoccus saliphilus</name>
    <dbReference type="NCBI Taxonomy" id="405559"/>
    <lineage>
        <taxon>Bacteria</taxon>
        <taxon>Pseudomonadati</taxon>
        <taxon>Pseudomonadota</taxon>
        <taxon>Alphaproteobacteria</taxon>
        <taxon>Rhodobacterales</taxon>
        <taxon>Paracoccaceae</taxon>
        <taxon>Paracoccus</taxon>
    </lineage>
</organism>
<evidence type="ECO:0000256" key="4">
    <source>
        <dbReference type="ARBA" id="ARBA00022827"/>
    </source>
</evidence>
<sequence>MDGVTSEDWIDNARMIVDSARAIVPADGALDRIRATRFKEPGFDRAVMAEAGELGLFLMRVPEEDGGLGLGMREVCELARVLGGGLLPEPVLPAMMAASLLGPDLPEESMTGALVLTLAWQDATGDLGWQGGAADGRLSGRKVAVPGAEGAHLFAVTTSQGVALLPRDTVTITSANTLDGGKSSAITFDARADLIPCDHIQAVLQDASLAQSAYLLGLSERALDITLDYLRIRTQFDRPIGSFQALQHRATGMKISLELSRAAIFATARRFDTGADAMARARGAARCKLRAAELAMLVSREAVQMHGAMGITDEADIGLFIRKAMTEANVFGTPRALRAQLAQILDQ</sequence>
<dbReference type="EMBL" id="FTOU01000011">
    <property type="protein sequence ID" value="SIS99152.1"/>
    <property type="molecule type" value="Genomic_DNA"/>
</dbReference>
<dbReference type="Gene3D" id="1.20.140.10">
    <property type="entry name" value="Butyryl-CoA Dehydrogenase, subunit A, domain 3"/>
    <property type="match status" value="1"/>
</dbReference>
<dbReference type="Proteomes" id="UP001215549">
    <property type="component" value="Chromosome"/>
</dbReference>
<evidence type="ECO:0000256" key="5">
    <source>
        <dbReference type="ARBA" id="ARBA00023002"/>
    </source>
</evidence>
<dbReference type="GO" id="GO:0050660">
    <property type="term" value="F:flavin adenine dinucleotide binding"/>
    <property type="evidence" value="ECO:0007669"/>
    <property type="project" value="InterPro"/>
</dbReference>
<dbReference type="Pfam" id="PF00441">
    <property type="entry name" value="Acyl-CoA_dh_1"/>
    <property type="match status" value="1"/>
</dbReference>
<dbReference type="GO" id="GO:0003995">
    <property type="term" value="F:acyl-CoA dehydrogenase activity"/>
    <property type="evidence" value="ECO:0007669"/>
    <property type="project" value="TreeGrafter"/>
</dbReference>
<comment type="similarity">
    <text evidence="2">Belongs to the acyl-CoA dehydrogenase family.</text>
</comment>
<reference evidence="9 11" key="2">
    <citation type="submission" date="2021-01" db="EMBL/GenBank/DDBJ databases">
        <title>Biogeographic distribution of Paracoccus.</title>
        <authorList>
            <person name="Hollensteiner J."/>
            <person name="Leineberger J."/>
            <person name="Brinkhoff T."/>
            <person name="Daniel R."/>
        </authorList>
    </citation>
    <scope>NUCLEOTIDE SEQUENCE [LARGE SCALE GENOMIC DNA]</scope>
    <source>
        <strain evidence="9 11">DSM 18447</strain>
    </source>
</reference>
<evidence type="ECO:0000313" key="8">
    <source>
        <dbReference type="EMBL" id="SIS99152.1"/>
    </source>
</evidence>
<accession>A0AA46A6J7</accession>
<dbReference type="SUPFAM" id="SSF56645">
    <property type="entry name" value="Acyl-CoA dehydrogenase NM domain-like"/>
    <property type="match status" value="1"/>
</dbReference>
<dbReference type="Pfam" id="PF02771">
    <property type="entry name" value="Acyl-CoA_dh_N"/>
    <property type="match status" value="1"/>
</dbReference>
<proteinExistence type="inferred from homology"/>
<dbReference type="PANTHER" id="PTHR43884">
    <property type="entry name" value="ACYL-COA DEHYDROGENASE"/>
    <property type="match status" value="1"/>
</dbReference>
<evidence type="ECO:0000256" key="1">
    <source>
        <dbReference type="ARBA" id="ARBA00001974"/>
    </source>
</evidence>
<keyword evidence="11" id="KW-1185">Reference proteome</keyword>
<dbReference type="Gene3D" id="1.10.540.10">
    <property type="entry name" value="Acyl-CoA dehydrogenase/oxidase, N-terminal domain"/>
    <property type="match status" value="1"/>
</dbReference>
<reference evidence="8 10" key="1">
    <citation type="submission" date="2017-01" db="EMBL/GenBank/DDBJ databases">
        <authorList>
            <person name="Varghese N."/>
            <person name="Submissions S."/>
        </authorList>
    </citation>
    <scope>NUCLEOTIDE SEQUENCE [LARGE SCALE GENOMIC DNA]</scope>
    <source>
        <strain evidence="8 10">DSM 18447</strain>
    </source>
</reference>
<evidence type="ECO:0000259" key="7">
    <source>
        <dbReference type="Pfam" id="PF02771"/>
    </source>
</evidence>
<evidence type="ECO:0000313" key="10">
    <source>
        <dbReference type="Proteomes" id="UP000186216"/>
    </source>
</evidence>
<evidence type="ECO:0000259" key="6">
    <source>
        <dbReference type="Pfam" id="PF00441"/>
    </source>
</evidence>
<keyword evidence="5" id="KW-0560">Oxidoreductase</keyword>
<evidence type="ECO:0000313" key="9">
    <source>
        <dbReference type="EMBL" id="WCR01536.1"/>
    </source>
</evidence>
<gene>
    <name evidence="9" type="ORF">JHX88_11320</name>
    <name evidence="8" type="ORF">SAMN05421772_111104</name>
</gene>
<dbReference type="InterPro" id="IPR009075">
    <property type="entry name" value="AcylCo_DH/oxidase_C"/>
</dbReference>
<evidence type="ECO:0000256" key="3">
    <source>
        <dbReference type="ARBA" id="ARBA00022630"/>
    </source>
</evidence>
<dbReference type="AlphaFoldDB" id="A0AA46A6J7"/>